<dbReference type="Pfam" id="PF23738">
    <property type="entry name" value="Ig_ZP2_N"/>
    <property type="match status" value="1"/>
</dbReference>
<evidence type="ECO:0000256" key="9">
    <source>
        <dbReference type="ARBA" id="ARBA00023157"/>
    </source>
</evidence>
<dbReference type="InterPro" id="IPR055355">
    <property type="entry name" value="ZP-C"/>
</dbReference>
<dbReference type="InterPro" id="IPR057636">
    <property type="entry name" value="Ig_ZP2_3rd"/>
</dbReference>
<dbReference type="Pfam" id="PF00100">
    <property type="entry name" value="Zona_pellucida"/>
    <property type="match status" value="1"/>
</dbReference>
<dbReference type="FunCoup" id="G3VVM6">
    <property type="interactions" value="36"/>
</dbReference>
<dbReference type="Pfam" id="PF23344">
    <property type="entry name" value="ZP-N"/>
    <property type="match status" value="1"/>
</dbReference>
<evidence type="ECO:0000256" key="6">
    <source>
        <dbReference type="ARBA" id="ARBA00022692"/>
    </source>
</evidence>
<evidence type="ECO:0000256" key="3">
    <source>
        <dbReference type="ARBA" id="ARBA00022525"/>
    </source>
</evidence>
<dbReference type="Ensembl" id="ENSSHAT00000007293.2">
    <property type="protein sequence ID" value="ENSSHAP00000007231.2"/>
    <property type="gene ID" value="ENSSHAG00000006284.2"/>
</dbReference>
<evidence type="ECO:0000256" key="4">
    <source>
        <dbReference type="ARBA" id="ARBA00022530"/>
    </source>
</evidence>
<keyword evidence="2" id="KW-1003">Cell membrane</keyword>
<evidence type="ECO:0000256" key="8">
    <source>
        <dbReference type="ARBA" id="ARBA00023136"/>
    </source>
</evidence>
<evidence type="ECO:0000256" key="5">
    <source>
        <dbReference type="ARBA" id="ARBA00022685"/>
    </source>
</evidence>
<dbReference type="GO" id="GO:0032190">
    <property type="term" value="F:acrosin binding"/>
    <property type="evidence" value="ECO:0007669"/>
    <property type="project" value="TreeGrafter"/>
</dbReference>
<evidence type="ECO:0000313" key="15">
    <source>
        <dbReference type="Ensembl" id="ENSSHAP00000007231.2"/>
    </source>
</evidence>
<reference evidence="15" key="2">
    <citation type="submission" date="2025-08" db="UniProtKB">
        <authorList>
            <consortium name="Ensembl"/>
        </authorList>
    </citation>
    <scope>IDENTIFICATION</scope>
</reference>
<keyword evidence="4" id="KW-0272">Extracellular matrix</keyword>
<evidence type="ECO:0000256" key="10">
    <source>
        <dbReference type="ARBA" id="ARBA00023180"/>
    </source>
</evidence>
<evidence type="ECO:0000256" key="7">
    <source>
        <dbReference type="ARBA" id="ARBA00022989"/>
    </source>
</evidence>
<dbReference type="HOGENOM" id="CLU_024386_0_0_1"/>
<dbReference type="GO" id="GO:0035804">
    <property type="term" value="F:structural constituent of egg coat"/>
    <property type="evidence" value="ECO:0007669"/>
    <property type="project" value="TreeGrafter"/>
</dbReference>
<proteinExistence type="predicted"/>
<dbReference type="PROSITE" id="PS51034">
    <property type="entry name" value="ZP_2"/>
    <property type="match status" value="1"/>
</dbReference>
<keyword evidence="5" id="KW-0165">Cleavage on pair of basic residues</keyword>
<protein>
    <submittedName>
        <fullName evidence="15">Zona pellucida glycoprotein 2</fullName>
    </submittedName>
</protein>
<dbReference type="GO" id="GO:0060468">
    <property type="term" value="P:prevention of polyspermy"/>
    <property type="evidence" value="ECO:0007669"/>
    <property type="project" value="TreeGrafter"/>
</dbReference>
<dbReference type="Gene3D" id="2.60.40.4100">
    <property type="entry name" value="Zona pellucida, ZP-C domain"/>
    <property type="match status" value="1"/>
</dbReference>
<dbReference type="InterPro" id="IPR042235">
    <property type="entry name" value="ZP-C_dom"/>
</dbReference>
<evidence type="ECO:0000313" key="16">
    <source>
        <dbReference type="Proteomes" id="UP000007648"/>
    </source>
</evidence>
<comment type="subcellular location">
    <subcellularLocation>
        <location evidence="1">Cell membrane</location>
        <topology evidence="1">Single-pass type I membrane protein</topology>
    </subcellularLocation>
    <subcellularLocation>
        <location evidence="12">Zona pellucida</location>
    </subcellularLocation>
</comment>
<dbReference type="STRING" id="9305.ENSSHAP00000007231"/>
<dbReference type="Gene3D" id="2.60.40.3210">
    <property type="entry name" value="Zona pellucida, ZP-N domain"/>
    <property type="match status" value="1"/>
</dbReference>
<dbReference type="Pfam" id="PF23740">
    <property type="entry name" value="Ig_ZP2_3rd"/>
    <property type="match status" value="1"/>
</dbReference>
<sequence>MGRRVSGVGLNRSPKGTCLGPQFPWLLVLGILVTSVVAGNFSTTSFPGTVTCYDNEMKIGFPKDFDSKSWQAYLVDSFGNKIFNCTHIMNSNNLTLKAMYKNCAEMVHGMYQVNLKFLPNGTMNHQVVTYQLSCPAPQADEVIGETSAATNCTKEFMSVSFSQILPSFDDEIMDKEPQVSWTLIVGESPRMQRLTLQEAMQQGYSFIIDNSKIILRVSFDAVGVSHYEQENNHLYTVALELTYGPPEQRLILSSRMICILGPATCNSTHMTLIIPEFPGALIAINIDNHNVPMNMSKTSGIAVESRNGSRLHFNKRILKSKMSESGIQFYLPSVKLTFQYSGEMVSVILYPESCESPVSVVVDGTCTPDGFMNFEVYSHQTKPALNLDTLQVRDTACQRAFKDPSQEMVRFHIPLNGCGTRAKFEGDQVIYENEIHALWADLPPSKIIRDSEFSLTVRCYYTSTDILVRMNISNPPSPVASVKPGPLSLILQIYPDKTYLHPYKDDQYPIVKYLRQPIYMEVQVLNRNDPNIKLVLDDCWATASVDPASLPRWNVIVDGCDYILDNYRTKFHDVGSLNYSNHYQRFEVTTFAFVSRGQALSNLIYFHCSVLLCDRFYPDSPLCSVTCPASSRMKRDIITEKSTITSLPGPVILLSDQAPSFRGPTDTKGPWYEGTSIALQVGSIIIAEIFVVAVICLVKCIPSRTKRSELTNELA</sequence>
<dbReference type="AlphaFoldDB" id="G3VVM6"/>
<dbReference type="CTD" id="7783"/>
<dbReference type="GO" id="GO:0005886">
    <property type="term" value="C:plasma membrane"/>
    <property type="evidence" value="ECO:0007669"/>
    <property type="project" value="UniProtKB-SubCell"/>
</dbReference>
<dbReference type="InterPro" id="IPR001507">
    <property type="entry name" value="ZP_dom"/>
</dbReference>
<dbReference type="eggNOG" id="ENOG502QPI2">
    <property type="taxonomic scope" value="Eukaryota"/>
</dbReference>
<reference evidence="15 16" key="1">
    <citation type="journal article" date="2011" name="Proc. Natl. Acad. Sci. U.S.A.">
        <title>Genetic diversity and population structure of the endangered marsupial Sarcophilus harrisii (Tasmanian devil).</title>
        <authorList>
            <person name="Miller W."/>
            <person name="Hayes V.M."/>
            <person name="Ratan A."/>
            <person name="Petersen D.C."/>
            <person name="Wittekindt N.E."/>
            <person name="Miller J."/>
            <person name="Walenz B."/>
            <person name="Knight J."/>
            <person name="Qi J."/>
            <person name="Zhao F."/>
            <person name="Wang Q."/>
            <person name="Bedoya-Reina O.C."/>
            <person name="Katiyar N."/>
            <person name="Tomsho L.P."/>
            <person name="Kasson L.M."/>
            <person name="Hardie R.A."/>
            <person name="Woodbridge P."/>
            <person name="Tindall E.A."/>
            <person name="Bertelsen M.F."/>
            <person name="Dixon D."/>
            <person name="Pyecroft S."/>
            <person name="Helgen K.M."/>
            <person name="Lesk A.M."/>
            <person name="Pringle T.H."/>
            <person name="Patterson N."/>
            <person name="Zhang Y."/>
            <person name="Kreiss A."/>
            <person name="Woods G.M."/>
            <person name="Jones M.E."/>
            <person name="Schuster S.C."/>
        </authorList>
    </citation>
    <scope>NUCLEOTIDE SEQUENCE [LARGE SCALE GENOMIC DNA]</scope>
</reference>
<dbReference type="GeneID" id="100927327"/>
<dbReference type="SMART" id="SM00241">
    <property type="entry name" value="ZP"/>
    <property type="match status" value="1"/>
</dbReference>
<dbReference type="PANTHER" id="PTHR23343:SF4">
    <property type="entry name" value="ZONA PELLUCIDA SPERM-BINDING PROTEIN 2"/>
    <property type="match status" value="1"/>
</dbReference>
<dbReference type="GO" id="GO:0035805">
    <property type="term" value="C:egg coat"/>
    <property type="evidence" value="ECO:0007669"/>
    <property type="project" value="UniProtKB-SubCell"/>
</dbReference>
<keyword evidence="16" id="KW-1185">Reference proteome</keyword>
<keyword evidence="10" id="KW-0325">Glycoprotein</keyword>
<dbReference type="InterPro" id="IPR048290">
    <property type="entry name" value="ZP_chr"/>
</dbReference>
<evidence type="ECO:0000256" key="1">
    <source>
        <dbReference type="ARBA" id="ARBA00004251"/>
    </source>
</evidence>
<feature type="domain" description="ZP" evidence="14">
    <location>
        <begin position="365"/>
        <end position="630"/>
    </location>
</feature>
<dbReference type="RefSeq" id="XP_003763079.1">
    <property type="nucleotide sequence ID" value="XM_003763031.3"/>
</dbReference>
<feature type="transmembrane region" description="Helical" evidence="13">
    <location>
        <begin position="677"/>
        <end position="698"/>
    </location>
</feature>
<dbReference type="FunFam" id="2.60.40.4100:FF:000004">
    <property type="entry name" value="Zona pellucida sperm-binding protein 2"/>
    <property type="match status" value="1"/>
</dbReference>
<dbReference type="GO" id="GO:0007339">
    <property type="term" value="P:binding of sperm to zona pellucida"/>
    <property type="evidence" value="ECO:0007669"/>
    <property type="project" value="TreeGrafter"/>
</dbReference>
<evidence type="ECO:0000256" key="2">
    <source>
        <dbReference type="ARBA" id="ARBA00022475"/>
    </source>
</evidence>
<keyword evidence="9" id="KW-1015">Disulfide bond</keyword>
<keyword evidence="11" id="KW-0278">Fertilization</keyword>
<dbReference type="InterPro" id="IPR055356">
    <property type="entry name" value="ZP-N"/>
</dbReference>
<evidence type="ECO:0000256" key="12">
    <source>
        <dbReference type="ARBA" id="ARBA00024183"/>
    </source>
</evidence>
<dbReference type="PANTHER" id="PTHR23343">
    <property type="entry name" value="ZONA PELLUCIDA SPERM-BINDING PROTEIN"/>
    <property type="match status" value="1"/>
</dbReference>
<keyword evidence="3" id="KW-0964">Secreted</keyword>
<gene>
    <name evidence="15" type="primary">ZP2</name>
</gene>
<dbReference type="PRINTS" id="PR00023">
    <property type="entry name" value="ZPELLUCIDA"/>
</dbReference>
<accession>G3VVM6</accession>
<dbReference type="InterPro" id="IPR051148">
    <property type="entry name" value="Zona_Pellucida_Domain_gp"/>
</dbReference>
<dbReference type="InParanoid" id="G3VVM6"/>
<evidence type="ECO:0000259" key="14">
    <source>
        <dbReference type="PROSITE" id="PS51034"/>
    </source>
</evidence>
<name>G3VVM6_SARHA</name>
<keyword evidence="7 13" id="KW-1133">Transmembrane helix</keyword>
<dbReference type="Proteomes" id="UP000007648">
    <property type="component" value="Unassembled WGS sequence"/>
</dbReference>
<dbReference type="InterPro" id="IPR057637">
    <property type="entry name" value="Ig_ZP2_1st"/>
</dbReference>
<evidence type="ECO:0000256" key="11">
    <source>
        <dbReference type="ARBA" id="ARBA00023279"/>
    </source>
</evidence>
<dbReference type="Pfam" id="PF23736">
    <property type="entry name" value="Ig_ZP2"/>
    <property type="match status" value="1"/>
</dbReference>
<evidence type="ECO:0000256" key="13">
    <source>
        <dbReference type="SAM" id="Phobius"/>
    </source>
</evidence>
<keyword evidence="6 13" id="KW-0812">Transmembrane</keyword>
<dbReference type="OrthoDB" id="9903747at2759"/>
<dbReference type="KEGG" id="shr:100927327"/>
<organism evidence="15 16">
    <name type="scientific">Sarcophilus harrisii</name>
    <name type="common">Tasmanian devil</name>
    <name type="synonym">Sarcophilus laniarius</name>
    <dbReference type="NCBI Taxonomy" id="9305"/>
    <lineage>
        <taxon>Eukaryota</taxon>
        <taxon>Metazoa</taxon>
        <taxon>Chordata</taxon>
        <taxon>Craniata</taxon>
        <taxon>Vertebrata</taxon>
        <taxon>Euteleostomi</taxon>
        <taxon>Mammalia</taxon>
        <taxon>Metatheria</taxon>
        <taxon>Dasyuromorphia</taxon>
        <taxon>Dasyuridae</taxon>
        <taxon>Sarcophilus</taxon>
    </lineage>
</organism>
<dbReference type="InterPro" id="IPR057638">
    <property type="entry name" value="Ig_ZP2_2nd"/>
</dbReference>
<reference evidence="15" key="3">
    <citation type="submission" date="2025-09" db="UniProtKB">
        <authorList>
            <consortium name="Ensembl"/>
        </authorList>
    </citation>
    <scope>IDENTIFICATION</scope>
</reference>
<dbReference type="GeneTree" id="ENSGT00940000160133"/>
<keyword evidence="8 13" id="KW-0472">Membrane</keyword>